<feature type="transmembrane region" description="Helical" evidence="1">
    <location>
        <begin position="20"/>
        <end position="37"/>
    </location>
</feature>
<name>A0A1M6E1U2_9BACT</name>
<keyword evidence="1" id="KW-0472">Membrane</keyword>
<evidence type="ECO:0000313" key="2">
    <source>
        <dbReference type="EMBL" id="SHI79369.1"/>
    </source>
</evidence>
<organism evidence="2 3">
    <name type="scientific">Rubritalea squalenifaciens DSM 18772</name>
    <dbReference type="NCBI Taxonomy" id="1123071"/>
    <lineage>
        <taxon>Bacteria</taxon>
        <taxon>Pseudomonadati</taxon>
        <taxon>Verrucomicrobiota</taxon>
        <taxon>Verrucomicrobiia</taxon>
        <taxon>Verrucomicrobiales</taxon>
        <taxon>Rubritaleaceae</taxon>
        <taxon>Rubritalea</taxon>
    </lineage>
</organism>
<evidence type="ECO:0000256" key="1">
    <source>
        <dbReference type="SAM" id="Phobius"/>
    </source>
</evidence>
<dbReference type="AlphaFoldDB" id="A0A1M6E1U2"/>
<dbReference type="EMBL" id="FQYR01000002">
    <property type="protein sequence ID" value="SHI79369.1"/>
    <property type="molecule type" value="Genomic_DNA"/>
</dbReference>
<reference evidence="2 3" key="1">
    <citation type="submission" date="2016-11" db="EMBL/GenBank/DDBJ databases">
        <authorList>
            <person name="Jaros S."/>
            <person name="Januszkiewicz K."/>
            <person name="Wedrychowicz H."/>
        </authorList>
    </citation>
    <scope>NUCLEOTIDE SEQUENCE [LARGE SCALE GENOMIC DNA]</scope>
    <source>
        <strain evidence="2 3">DSM 18772</strain>
    </source>
</reference>
<keyword evidence="3" id="KW-1185">Reference proteome</keyword>
<dbReference type="InParanoid" id="A0A1M6E1U2"/>
<proteinExistence type="predicted"/>
<keyword evidence="1" id="KW-1133">Transmembrane helix</keyword>
<gene>
    <name evidence="2" type="ORF">SAMN02745181_0904</name>
</gene>
<keyword evidence="1" id="KW-0812">Transmembrane</keyword>
<accession>A0A1M6E1U2</accession>
<protein>
    <submittedName>
        <fullName evidence="2">Uncharacterized protein</fullName>
    </submittedName>
</protein>
<dbReference type="Proteomes" id="UP000184510">
    <property type="component" value="Unassembled WGS sequence"/>
</dbReference>
<evidence type="ECO:0000313" key="3">
    <source>
        <dbReference type="Proteomes" id="UP000184510"/>
    </source>
</evidence>
<sequence>MVWVYDSVSIGGLMVLIEKMNAVGVWRGVVFAIKFVLKRPDRMS</sequence>